<proteinExistence type="predicted"/>
<dbReference type="EMBL" id="BK032592">
    <property type="protein sequence ID" value="DAF50140.1"/>
    <property type="molecule type" value="Genomic_DNA"/>
</dbReference>
<evidence type="ECO:0000313" key="1">
    <source>
        <dbReference type="EMBL" id="DAF50140.1"/>
    </source>
</evidence>
<organism evidence="1">
    <name type="scientific">Siphoviridae sp. ctzyE57</name>
    <dbReference type="NCBI Taxonomy" id="2827982"/>
    <lineage>
        <taxon>Viruses</taxon>
        <taxon>Duplodnaviria</taxon>
        <taxon>Heunggongvirae</taxon>
        <taxon>Uroviricota</taxon>
        <taxon>Caudoviricetes</taxon>
    </lineage>
</organism>
<sequence>MACYYIDSTKLANINSDTWRDVKSGDALDQTARDTHDRAGVFDGLERLSAYDLYRIADAAPAWDCVELDAYHQIAEGAGLDPDDYDETTLTSL</sequence>
<protein>
    <submittedName>
        <fullName evidence="1">Uncharacterized protein</fullName>
    </submittedName>
</protein>
<name>A0A8S5SGG0_9CAUD</name>
<accession>A0A8S5SGG0</accession>
<reference evidence="1" key="1">
    <citation type="journal article" date="2021" name="Proc. Natl. Acad. Sci. U.S.A.">
        <title>A Catalog of Tens of Thousands of Viruses from Human Metagenomes Reveals Hidden Associations with Chronic Diseases.</title>
        <authorList>
            <person name="Tisza M.J."/>
            <person name="Buck C.B."/>
        </authorList>
    </citation>
    <scope>NUCLEOTIDE SEQUENCE</scope>
    <source>
        <strain evidence="1">CtzyE57</strain>
    </source>
</reference>